<dbReference type="GO" id="GO:0005634">
    <property type="term" value="C:nucleus"/>
    <property type="evidence" value="ECO:0007669"/>
    <property type="project" value="TreeGrafter"/>
</dbReference>
<dbReference type="InterPro" id="IPR011009">
    <property type="entry name" value="Kinase-like_dom_sf"/>
</dbReference>
<dbReference type="InterPro" id="IPR050339">
    <property type="entry name" value="CC_SR_Kinase"/>
</dbReference>
<organism evidence="5 6">
    <name type="scientific">Glossina brevipalpis</name>
    <dbReference type="NCBI Taxonomy" id="37001"/>
    <lineage>
        <taxon>Eukaryota</taxon>
        <taxon>Metazoa</taxon>
        <taxon>Ecdysozoa</taxon>
        <taxon>Arthropoda</taxon>
        <taxon>Hexapoda</taxon>
        <taxon>Insecta</taxon>
        <taxon>Pterygota</taxon>
        <taxon>Neoptera</taxon>
        <taxon>Endopterygota</taxon>
        <taxon>Diptera</taxon>
        <taxon>Brachycera</taxon>
        <taxon>Muscomorpha</taxon>
        <taxon>Hippoboscoidea</taxon>
        <taxon>Glossinidae</taxon>
        <taxon>Glossina</taxon>
    </lineage>
</organism>
<dbReference type="AlphaFoldDB" id="A0A1A9WA51"/>
<evidence type="ECO:0000313" key="5">
    <source>
        <dbReference type="EnsemblMetazoa" id="GBRI011906-PA"/>
    </source>
</evidence>
<dbReference type="Gene3D" id="3.30.200.20">
    <property type="entry name" value="Phosphorylase Kinase, domain 1"/>
    <property type="match status" value="1"/>
</dbReference>
<dbReference type="SUPFAM" id="SSF56112">
    <property type="entry name" value="Protein kinase-like (PK-like)"/>
    <property type="match status" value="1"/>
</dbReference>
<dbReference type="GO" id="GO:0004694">
    <property type="term" value="F:eukaryotic translation initiation factor 2alpha kinase activity"/>
    <property type="evidence" value="ECO:0007669"/>
    <property type="project" value="TreeGrafter"/>
</dbReference>
<evidence type="ECO:0000256" key="1">
    <source>
        <dbReference type="ARBA" id="ARBA00022679"/>
    </source>
</evidence>
<reference evidence="5" key="2">
    <citation type="submission" date="2020-05" db="UniProtKB">
        <authorList>
            <consortium name="EnsemblMetazoa"/>
        </authorList>
    </citation>
    <scope>IDENTIFICATION</scope>
    <source>
        <strain evidence="5">IAEA</strain>
    </source>
</reference>
<dbReference type="VEuPathDB" id="VectorBase:GBRI011906"/>
<dbReference type="PANTHER" id="PTHR11042">
    <property type="entry name" value="EUKARYOTIC TRANSLATION INITIATION FACTOR 2-ALPHA KINASE EIF2-ALPHA KINASE -RELATED"/>
    <property type="match status" value="1"/>
</dbReference>
<name>A0A1A9WA51_9MUSC</name>
<evidence type="ECO:0000313" key="6">
    <source>
        <dbReference type="Proteomes" id="UP000091820"/>
    </source>
</evidence>
<dbReference type="GO" id="GO:1990625">
    <property type="term" value="P:negative regulation of cytoplasmic translational initiation in response to stress"/>
    <property type="evidence" value="ECO:0007669"/>
    <property type="project" value="TreeGrafter"/>
</dbReference>
<keyword evidence="2" id="KW-0547">Nucleotide-binding</keyword>
<dbReference type="EnsemblMetazoa" id="GBRI011906-RA">
    <property type="protein sequence ID" value="GBRI011906-PA"/>
    <property type="gene ID" value="GBRI011906"/>
</dbReference>
<dbReference type="GO" id="GO:0005829">
    <property type="term" value="C:cytosol"/>
    <property type="evidence" value="ECO:0007669"/>
    <property type="project" value="TreeGrafter"/>
</dbReference>
<dbReference type="GO" id="GO:0005524">
    <property type="term" value="F:ATP binding"/>
    <property type="evidence" value="ECO:0007669"/>
    <property type="project" value="UniProtKB-KW"/>
</dbReference>
<evidence type="ECO:0008006" key="7">
    <source>
        <dbReference type="Google" id="ProtNLM"/>
    </source>
</evidence>
<proteinExistence type="predicted"/>
<evidence type="ECO:0000256" key="4">
    <source>
        <dbReference type="ARBA" id="ARBA00022840"/>
    </source>
</evidence>
<dbReference type="STRING" id="37001.A0A1A9WA51"/>
<keyword evidence="4" id="KW-0067">ATP-binding</keyword>
<sequence length="185" mass="21017">MSLGKGVFGEVLKMRNILDIREYARGRQLYKKMIREVELLSRLNHENVVRYCNSWIESVNEEDMKCPSIKQNIETVRGGYTDGIGPRIGDFETLFTSSIQNALITRSQTLMLAHCKQVSDDNINFQKTASVNTFPSNCLHIILKALTRSLGGDVCWIGAGENMKRYQNLISRIEPSSYVTILPLK</sequence>
<evidence type="ECO:0000256" key="2">
    <source>
        <dbReference type="ARBA" id="ARBA00022741"/>
    </source>
</evidence>
<keyword evidence="6" id="KW-1185">Reference proteome</keyword>
<evidence type="ECO:0000256" key="3">
    <source>
        <dbReference type="ARBA" id="ARBA00022777"/>
    </source>
</evidence>
<protein>
    <recommendedName>
        <fullName evidence="7">Protein kinase domain-containing protein</fullName>
    </recommendedName>
</protein>
<dbReference type="Proteomes" id="UP000091820">
    <property type="component" value="Unassembled WGS sequence"/>
</dbReference>
<keyword evidence="3" id="KW-0418">Kinase</keyword>
<dbReference type="PANTHER" id="PTHR11042:SF136">
    <property type="entry name" value="EIF-2-ALPHA KINASE GCN2"/>
    <property type="match status" value="1"/>
</dbReference>
<accession>A0A1A9WA51</accession>
<keyword evidence="1" id="KW-0808">Transferase</keyword>
<reference evidence="6" key="1">
    <citation type="submission" date="2014-03" db="EMBL/GenBank/DDBJ databases">
        <authorList>
            <person name="Aksoy S."/>
            <person name="Warren W."/>
            <person name="Wilson R.K."/>
        </authorList>
    </citation>
    <scope>NUCLEOTIDE SEQUENCE [LARGE SCALE GENOMIC DNA]</scope>
    <source>
        <strain evidence="6">IAEA</strain>
    </source>
</reference>